<evidence type="ECO:0000256" key="1">
    <source>
        <dbReference type="SAM" id="MobiDB-lite"/>
    </source>
</evidence>
<dbReference type="HOGENOM" id="CLU_3323901_0_0_6"/>
<gene>
    <name evidence="2" type="ordered locus">Avin_40950</name>
</gene>
<feature type="region of interest" description="Disordered" evidence="1">
    <location>
        <begin position="1"/>
        <end position="38"/>
    </location>
</feature>
<sequence>MEGAGRLNGHDGEICANDNLSHFPPKETSRSSRSRPIG</sequence>
<organism evidence="2 3">
    <name type="scientific">Azotobacter vinelandii (strain DJ / ATCC BAA-1303)</name>
    <dbReference type="NCBI Taxonomy" id="322710"/>
    <lineage>
        <taxon>Bacteria</taxon>
        <taxon>Pseudomonadati</taxon>
        <taxon>Pseudomonadota</taxon>
        <taxon>Gammaproteobacteria</taxon>
        <taxon>Pseudomonadales</taxon>
        <taxon>Pseudomonadaceae</taxon>
        <taxon>Azotobacter</taxon>
    </lineage>
</organism>
<keyword evidence="3" id="KW-1185">Reference proteome</keyword>
<proteinExistence type="predicted"/>
<accession>C1DEQ1</accession>
<name>C1DEQ1_AZOVD</name>
<protein>
    <submittedName>
        <fullName evidence="2">Uncharacterized protein</fullName>
    </submittedName>
</protein>
<dbReference type="AlphaFoldDB" id="C1DEQ1"/>
<dbReference type="Proteomes" id="UP000002424">
    <property type="component" value="Chromosome"/>
</dbReference>
<reference evidence="2 3" key="1">
    <citation type="journal article" date="2009" name="J. Bacteriol.">
        <title>Genome sequence of Azotobacter vinelandii, an obligate aerobe specialized to support diverse anaerobic metabolic processes.</title>
        <authorList>
            <person name="Setubal J.C."/>
            <person name="dos Santos P."/>
            <person name="Goldman B.S."/>
            <person name="Ertesvag H."/>
            <person name="Espin G."/>
            <person name="Rubio L.M."/>
            <person name="Valla S."/>
            <person name="Almeida N.F."/>
            <person name="Balasubramanian D."/>
            <person name="Cromes L."/>
            <person name="Curatti L."/>
            <person name="Du Z."/>
            <person name="Godsy E."/>
            <person name="Goodner B."/>
            <person name="Hellner-Burris K."/>
            <person name="Hernandez J.A."/>
            <person name="Houmiel K."/>
            <person name="Imperial J."/>
            <person name="Kennedy C."/>
            <person name="Larson T.J."/>
            <person name="Latreille P."/>
            <person name="Ligon L.S."/>
            <person name="Lu J."/>
            <person name="Maerk M."/>
            <person name="Miller N.M."/>
            <person name="Norton S."/>
            <person name="O'Carroll I.P."/>
            <person name="Paulsen I."/>
            <person name="Raulfs E.C."/>
            <person name="Roemer R."/>
            <person name="Rosser J."/>
            <person name="Segura D."/>
            <person name="Slater S."/>
            <person name="Stricklin S.L."/>
            <person name="Studholme D.J."/>
            <person name="Sun J."/>
            <person name="Viana C.J."/>
            <person name="Wallin E."/>
            <person name="Wang B."/>
            <person name="Wheeler C."/>
            <person name="Zhu H."/>
            <person name="Dean D.R."/>
            <person name="Dixon R."/>
            <person name="Wood D."/>
        </authorList>
    </citation>
    <scope>NUCLEOTIDE SEQUENCE [LARGE SCALE GENOMIC DNA]</scope>
    <source>
        <strain evidence="3">DJ / ATCC BAA-1303</strain>
    </source>
</reference>
<evidence type="ECO:0000313" key="2">
    <source>
        <dbReference type="EMBL" id="ACO80230.1"/>
    </source>
</evidence>
<evidence type="ECO:0000313" key="3">
    <source>
        <dbReference type="Proteomes" id="UP000002424"/>
    </source>
</evidence>
<dbReference type="EMBL" id="CP001157">
    <property type="protein sequence ID" value="ACO80230.1"/>
    <property type="molecule type" value="Genomic_DNA"/>
</dbReference>
<dbReference type="EnsemblBacteria" id="ACO80230">
    <property type="protein sequence ID" value="ACO80230"/>
    <property type="gene ID" value="Avin_40950"/>
</dbReference>
<dbReference type="KEGG" id="avn:Avin_40950"/>